<evidence type="ECO:0000256" key="3">
    <source>
        <dbReference type="ARBA" id="ARBA00005985"/>
    </source>
</evidence>
<dbReference type="FunFam" id="1.10.357.140:FF:000008">
    <property type="entry name" value="4-hydroxybenzoate octaprenyltransferase"/>
    <property type="match status" value="1"/>
</dbReference>
<feature type="transmembrane region" description="Helical" evidence="11">
    <location>
        <begin position="285"/>
        <end position="304"/>
    </location>
</feature>
<keyword evidence="5 11" id="KW-0997">Cell inner membrane</keyword>
<keyword evidence="7 11" id="KW-0831">Ubiquinone biosynthesis</keyword>
<dbReference type="PROSITE" id="PS00943">
    <property type="entry name" value="UBIA"/>
    <property type="match status" value="1"/>
</dbReference>
<keyword evidence="4 11" id="KW-1003">Cell membrane</keyword>
<dbReference type="Gene3D" id="1.10.357.140">
    <property type="entry name" value="UbiA prenyltransferase"/>
    <property type="match status" value="1"/>
</dbReference>
<evidence type="ECO:0000313" key="14">
    <source>
        <dbReference type="Proteomes" id="UP001139451"/>
    </source>
</evidence>
<dbReference type="HAMAP" id="MF_01635">
    <property type="entry name" value="UbiA"/>
    <property type="match status" value="1"/>
</dbReference>
<gene>
    <name evidence="11 13" type="primary">ubiA</name>
    <name evidence="13" type="ORF">M9978_15895</name>
</gene>
<evidence type="ECO:0000256" key="5">
    <source>
        <dbReference type="ARBA" id="ARBA00022519"/>
    </source>
</evidence>
<dbReference type="InterPro" id="IPR030470">
    <property type="entry name" value="UbiA_prenylTrfase_CS"/>
</dbReference>
<dbReference type="FunFam" id="1.20.120.1780:FF:000001">
    <property type="entry name" value="4-hydroxybenzoate octaprenyltransferase"/>
    <property type="match status" value="1"/>
</dbReference>
<feature type="transmembrane region" description="Helical" evidence="11">
    <location>
        <begin position="37"/>
        <end position="57"/>
    </location>
</feature>
<proteinExistence type="inferred from homology"/>
<dbReference type="AlphaFoldDB" id="A0A9X2KQM0"/>
<keyword evidence="8 11" id="KW-0812">Transmembrane</keyword>
<dbReference type="InterPro" id="IPR039653">
    <property type="entry name" value="Prenyltransferase"/>
</dbReference>
<feature type="transmembrane region" description="Helical" evidence="11">
    <location>
        <begin position="252"/>
        <end position="273"/>
    </location>
</feature>
<sequence>MTDLSATVPDTEYRGFMRLLPAAARPYALLARFDRPIGWWLLFWPGAWAIGLAGGAVERWDLLAWFLLGSIAMRGAGCVYNDIVDRDLDRQVERTRTRPLASGSVSLKAAWVWLVSLCLIGLVVLLQLNPVAAMIALASLAPVAAYPFMKRITWWPQAWLGIVFSWAAITGWAAVTGDLPLAALLLYAGCIAWAIGYDTIYALQDVEDDALVGVRSSARRMGPHVRAGVTAFYAIALTLWGAAFWQLRPDPLALLALVPVALHLIWQVATLIPSDGANALHRFRSNRNAGLLMFAACFVVGTTAF</sequence>
<comment type="caution">
    <text evidence="13">The sequence shown here is derived from an EMBL/GenBank/DDBJ whole genome shotgun (WGS) entry which is preliminary data.</text>
</comment>
<comment type="catalytic activity">
    <reaction evidence="11">
        <text>all-trans-octaprenyl diphosphate + 4-hydroxybenzoate = 4-hydroxy-3-(all-trans-octaprenyl)benzoate + diphosphate</text>
        <dbReference type="Rhea" id="RHEA:27782"/>
        <dbReference type="ChEBI" id="CHEBI:1617"/>
        <dbReference type="ChEBI" id="CHEBI:17879"/>
        <dbReference type="ChEBI" id="CHEBI:33019"/>
        <dbReference type="ChEBI" id="CHEBI:57711"/>
        <dbReference type="EC" id="2.5.1.39"/>
    </reaction>
</comment>
<dbReference type="Gene3D" id="1.20.120.1780">
    <property type="entry name" value="UbiA prenyltransferase"/>
    <property type="match status" value="1"/>
</dbReference>
<dbReference type="InterPro" id="IPR044878">
    <property type="entry name" value="UbiA_sf"/>
</dbReference>
<organism evidence="13 14">
    <name type="scientific">Sphingomonas tagetis</name>
    <dbReference type="NCBI Taxonomy" id="2949092"/>
    <lineage>
        <taxon>Bacteria</taxon>
        <taxon>Pseudomonadati</taxon>
        <taxon>Pseudomonadota</taxon>
        <taxon>Alphaproteobacteria</taxon>
        <taxon>Sphingomonadales</taxon>
        <taxon>Sphingomonadaceae</taxon>
        <taxon>Sphingomonas</taxon>
    </lineage>
</organism>
<accession>A0A9X2KQM0</accession>
<evidence type="ECO:0000256" key="11">
    <source>
        <dbReference type="HAMAP-Rule" id="MF_01635"/>
    </source>
</evidence>
<comment type="function">
    <text evidence="11">Catalyzes the prenylation of para-hydroxybenzoate (PHB) with an all-trans polyprenyl group. Mediates the second step in the final reaction sequence of ubiquinone-8 (UQ-8) biosynthesis, which is the condensation of the polyisoprenoid side chain with PHB, generating the first membrane-bound Q intermediate 3-octaprenyl-4-hydroxybenzoate.</text>
</comment>
<dbReference type="GO" id="GO:0008412">
    <property type="term" value="F:4-hydroxybenzoate polyprenyltransferase activity"/>
    <property type="evidence" value="ECO:0007669"/>
    <property type="project" value="UniProtKB-UniRule"/>
</dbReference>
<dbReference type="RefSeq" id="WP_254294880.1">
    <property type="nucleotide sequence ID" value="NZ_JAMLDX010000013.1"/>
</dbReference>
<comment type="cofactor">
    <cofactor evidence="1 11">
        <name>Mg(2+)</name>
        <dbReference type="ChEBI" id="CHEBI:18420"/>
    </cofactor>
</comment>
<evidence type="ECO:0000256" key="10">
    <source>
        <dbReference type="ARBA" id="ARBA00023136"/>
    </source>
</evidence>
<feature type="transmembrane region" description="Helical" evidence="11">
    <location>
        <begin position="224"/>
        <end position="246"/>
    </location>
</feature>
<dbReference type="EMBL" id="JAMLDX010000013">
    <property type="protein sequence ID" value="MCP3731908.1"/>
    <property type="molecule type" value="Genomic_DNA"/>
</dbReference>
<evidence type="ECO:0000313" key="13">
    <source>
        <dbReference type="EMBL" id="MCP3731908.1"/>
    </source>
</evidence>
<keyword evidence="9 11" id="KW-1133">Transmembrane helix</keyword>
<comment type="similarity">
    <text evidence="3 11">Belongs to the UbiA prenyltransferase family.</text>
</comment>
<dbReference type="Pfam" id="PF01040">
    <property type="entry name" value="UbiA"/>
    <property type="match status" value="1"/>
</dbReference>
<dbReference type="CDD" id="cd13959">
    <property type="entry name" value="PT_UbiA_COQ2"/>
    <property type="match status" value="1"/>
</dbReference>
<dbReference type="InterPro" id="IPR006370">
    <property type="entry name" value="HB_polyprenyltransferase-like"/>
</dbReference>
<protein>
    <recommendedName>
        <fullName evidence="11 12">4-hydroxybenzoate octaprenyltransferase</fullName>
        <ecNumber evidence="11 12">2.5.1.39</ecNumber>
    </recommendedName>
    <alternativeName>
        <fullName evidence="11">4-HB polyprenyltransferase</fullName>
    </alternativeName>
</protein>
<feature type="transmembrane region" description="Helical" evidence="11">
    <location>
        <begin position="131"/>
        <end position="149"/>
    </location>
</feature>
<feature type="transmembrane region" description="Helical" evidence="11">
    <location>
        <begin position="105"/>
        <end position="125"/>
    </location>
</feature>
<evidence type="ECO:0000256" key="6">
    <source>
        <dbReference type="ARBA" id="ARBA00022679"/>
    </source>
</evidence>
<keyword evidence="11" id="KW-0460">Magnesium</keyword>
<dbReference type="EC" id="2.5.1.39" evidence="11 12"/>
<keyword evidence="6 11" id="KW-0808">Transferase</keyword>
<feature type="transmembrane region" description="Helical" evidence="11">
    <location>
        <begin position="158"/>
        <end position="175"/>
    </location>
</feature>
<evidence type="ECO:0000256" key="12">
    <source>
        <dbReference type="NCBIfam" id="TIGR01474"/>
    </source>
</evidence>
<evidence type="ECO:0000256" key="9">
    <source>
        <dbReference type="ARBA" id="ARBA00022989"/>
    </source>
</evidence>
<dbReference type="InterPro" id="IPR000537">
    <property type="entry name" value="UbiA_prenyltransferase"/>
</dbReference>
<comment type="pathway">
    <text evidence="11">Cofactor biosynthesis; ubiquinone biosynthesis.</text>
</comment>
<keyword evidence="14" id="KW-1185">Reference proteome</keyword>
<keyword evidence="10 11" id="KW-0472">Membrane</keyword>
<dbReference type="GO" id="GO:0006744">
    <property type="term" value="P:ubiquinone biosynthetic process"/>
    <property type="evidence" value="ECO:0007669"/>
    <property type="project" value="UniProtKB-UniRule"/>
</dbReference>
<evidence type="ECO:0000256" key="7">
    <source>
        <dbReference type="ARBA" id="ARBA00022688"/>
    </source>
</evidence>
<comment type="subcellular location">
    <subcellularLocation>
        <location evidence="11">Cell inner membrane</location>
        <topology evidence="11">Multi-pass membrane protein</topology>
    </subcellularLocation>
    <subcellularLocation>
        <location evidence="2">Membrane</location>
        <topology evidence="2">Multi-pass membrane protein</topology>
    </subcellularLocation>
</comment>
<dbReference type="PANTHER" id="PTHR11048:SF28">
    <property type="entry name" value="4-HYDROXYBENZOATE POLYPRENYLTRANSFERASE, MITOCHONDRIAL"/>
    <property type="match status" value="1"/>
</dbReference>
<reference evidence="13" key="1">
    <citation type="submission" date="2022-05" db="EMBL/GenBank/DDBJ databases">
        <title>Sphingomonas sp. strain MG17 Genome sequencing and assembly.</title>
        <authorList>
            <person name="Kim I."/>
        </authorList>
    </citation>
    <scope>NUCLEOTIDE SEQUENCE</scope>
    <source>
        <strain evidence="13">MG17</strain>
    </source>
</reference>
<feature type="transmembrane region" description="Helical" evidence="11">
    <location>
        <begin position="63"/>
        <end position="84"/>
    </location>
</feature>
<dbReference type="PANTHER" id="PTHR11048">
    <property type="entry name" value="PRENYLTRANSFERASES"/>
    <property type="match status" value="1"/>
</dbReference>
<dbReference type="GO" id="GO:0005886">
    <property type="term" value="C:plasma membrane"/>
    <property type="evidence" value="ECO:0007669"/>
    <property type="project" value="UniProtKB-SubCell"/>
</dbReference>
<dbReference type="NCBIfam" id="TIGR01474">
    <property type="entry name" value="ubiA_proteo"/>
    <property type="match status" value="1"/>
</dbReference>
<dbReference type="Proteomes" id="UP001139451">
    <property type="component" value="Unassembled WGS sequence"/>
</dbReference>
<evidence type="ECO:0000256" key="2">
    <source>
        <dbReference type="ARBA" id="ARBA00004141"/>
    </source>
</evidence>
<evidence type="ECO:0000256" key="1">
    <source>
        <dbReference type="ARBA" id="ARBA00001946"/>
    </source>
</evidence>
<evidence type="ECO:0000256" key="8">
    <source>
        <dbReference type="ARBA" id="ARBA00022692"/>
    </source>
</evidence>
<feature type="transmembrane region" description="Helical" evidence="11">
    <location>
        <begin position="181"/>
        <end position="203"/>
    </location>
</feature>
<name>A0A9X2KQM0_9SPHN</name>
<evidence type="ECO:0000256" key="4">
    <source>
        <dbReference type="ARBA" id="ARBA00022475"/>
    </source>
</evidence>